<protein>
    <submittedName>
        <fullName evidence="2">Ribosomal protein S18</fullName>
    </submittedName>
</protein>
<name>A0A0K0FI24_STRVS</name>
<accession>A0A0K0FI24</accession>
<organism evidence="1 2">
    <name type="scientific">Strongyloides venezuelensis</name>
    <name type="common">Threadworm</name>
    <dbReference type="NCBI Taxonomy" id="75913"/>
    <lineage>
        <taxon>Eukaryota</taxon>
        <taxon>Metazoa</taxon>
        <taxon>Ecdysozoa</taxon>
        <taxon>Nematoda</taxon>
        <taxon>Chromadorea</taxon>
        <taxon>Rhabditida</taxon>
        <taxon>Tylenchina</taxon>
        <taxon>Panagrolaimomorpha</taxon>
        <taxon>Strongyloidoidea</taxon>
        <taxon>Strongyloididae</taxon>
        <taxon>Strongyloides</taxon>
    </lineage>
</organism>
<proteinExistence type="predicted"/>
<evidence type="ECO:0000313" key="2">
    <source>
        <dbReference type="WBParaSite" id="SVE_0854200.1"/>
    </source>
</evidence>
<keyword evidence="1" id="KW-1185">Reference proteome</keyword>
<dbReference type="Proteomes" id="UP000035680">
    <property type="component" value="Unassembled WGS sequence"/>
</dbReference>
<reference evidence="2" key="2">
    <citation type="submission" date="2015-08" db="UniProtKB">
        <authorList>
            <consortium name="WormBaseParasite"/>
        </authorList>
    </citation>
    <scope>IDENTIFICATION</scope>
</reference>
<dbReference type="AlphaFoldDB" id="A0A0K0FI24"/>
<dbReference type="WBParaSite" id="SVE_0854200.1">
    <property type="protein sequence ID" value="SVE_0854200.1"/>
    <property type="gene ID" value="SVE_0854200"/>
</dbReference>
<sequence>MVPRELKYRLLKYSAVDRFKNVGLLKETNFLLKHTLTKQNLKCIAAGFNYQPKNLAGVMILQSETAVRNFNKKYDVDNYGKRKRSDTLGYRREKRSIITPFYGSKKISMGKMSCPYSCSRSGRNFYKKG</sequence>
<evidence type="ECO:0000313" key="1">
    <source>
        <dbReference type="Proteomes" id="UP000035680"/>
    </source>
</evidence>
<reference evidence="1" key="1">
    <citation type="submission" date="2014-07" db="EMBL/GenBank/DDBJ databases">
        <authorList>
            <person name="Martin A.A"/>
            <person name="De Silva N."/>
        </authorList>
    </citation>
    <scope>NUCLEOTIDE SEQUENCE</scope>
</reference>